<keyword evidence="6" id="KW-0479">Metal-binding</keyword>
<reference evidence="14 15" key="1">
    <citation type="submission" date="2024-05" db="EMBL/GenBank/DDBJ databases">
        <authorList>
            <person name="Liu Q."/>
            <person name="Xin Y.-H."/>
        </authorList>
    </citation>
    <scope>NUCLEOTIDE SEQUENCE [LARGE SCALE GENOMIC DNA]</scope>
    <source>
        <strain evidence="14 15">CGMCC 1.15349</strain>
    </source>
</reference>
<evidence type="ECO:0000256" key="9">
    <source>
        <dbReference type="ARBA" id="ARBA00023004"/>
    </source>
</evidence>
<evidence type="ECO:0000256" key="6">
    <source>
        <dbReference type="ARBA" id="ARBA00022723"/>
    </source>
</evidence>
<comment type="caution">
    <text evidence="14">The sequence shown here is derived from an EMBL/GenBank/DDBJ whole genome shotgun (WGS) entry which is preliminary data.</text>
</comment>
<keyword evidence="8" id="KW-0560">Oxidoreductase</keyword>
<evidence type="ECO:0000256" key="12">
    <source>
        <dbReference type="SAM" id="Phobius"/>
    </source>
</evidence>
<feature type="transmembrane region" description="Helical" evidence="12">
    <location>
        <begin position="124"/>
        <end position="140"/>
    </location>
</feature>
<comment type="similarity">
    <text evidence="2">Belongs to the fatty acid desaturase type 1 family. AlkB subfamily.</text>
</comment>
<evidence type="ECO:0000256" key="11">
    <source>
        <dbReference type="ARBA" id="ARBA00023136"/>
    </source>
</evidence>
<evidence type="ECO:0000256" key="3">
    <source>
        <dbReference type="ARBA" id="ARBA00022475"/>
    </source>
</evidence>
<keyword evidence="3" id="KW-1003">Cell membrane</keyword>
<evidence type="ECO:0000256" key="10">
    <source>
        <dbReference type="ARBA" id="ARBA00023033"/>
    </source>
</evidence>
<evidence type="ECO:0000256" key="5">
    <source>
        <dbReference type="ARBA" id="ARBA00022692"/>
    </source>
</evidence>
<keyword evidence="7 12" id="KW-1133">Transmembrane helix</keyword>
<evidence type="ECO:0000259" key="13">
    <source>
        <dbReference type="Pfam" id="PF00487"/>
    </source>
</evidence>
<dbReference type="InterPro" id="IPR033885">
    <property type="entry name" value="AlkB/XylM"/>
</dbReference>
<evidence type="ECO:0000256" key="7">
    <source>
        <dbReference type="ARBA" id="ARBA00022989"/>
    </source>
</evidence>
<name>A0ABU9XWS8_9SPHN</name>
<keyword evidence="4" id="KW-0997">Cell inner membrane</keyword>
<evidence type="ECO:0000256" key="2">
    <source>
        <dbReference type="ARBA" id="ARBA00010823"/>
    </source>
</evidence>
<gene>
    <name evidence="14" type="ORF">ABC969_16185</name>
</gene>
<feature type="transmembrane region" description="Helical" evidence="12">
    <location>
        <begin position="66"/>
        <end position="85"/>
    </location>
</feature>
<evidence type="ECO:0000256" key="1">
    <source>
        <dbReference type="ARBA" id="ARBA00004429"/>
    </source>
</evidence>
<dbReference type="Pfam" id="PF00487">
    <property type="entry name" value="FA_desaturase"/>
    <property type="match status" value="1"/>
</dbReference>
<protein>
    <submittedName>
        <fullName evidence="14">Alkane 1-monooxygenase</fullName>
    </submittedName>
</protein>
<evidence type="ECO:0000256" key="8">
    <source>
        <dbReference type="ARBA" id="ARBA00023002"/>
    </source>
</evidence>
<proteinExistence type="inferred from homology"/>
<dbReference type="EMBL" id="JBDIMF010000008">
    <property type="protein sequence ID" value="MEN2787953.1"/>
    <property type="molecule type" value="Genomic_DNA"/>
</dbReference>
<sequence>MRSSDLRLGAWLLYVLIVAVGAWWGGLAAWASFLLGGTVYPVLDALPLGPVGHSARGDAPTSNRLLVLYAAAQTAVVGWVLFLVFTRHYGVGELIGIALSLGTLTGGIGIPAAHELIHSRNQRLRGVGLYLLAFVLYMHFRIEHIHGHHHAVATPDDPATAHRGEGLWRFVARSVPQQFASAWRIEQRLRTGPKGEVKRTNRLIAYVAIQVSLLLAVGLALGVSALLVLIGQAAMAILFLEATNYIEHYGLERLRTTRGYEPVAPQHSWNTTSLLTNSLAFNLGLHADHHAHPQRGFLTLRHREEAPQLPAGYLAMLAVAAVPPLWRRIMHPRLDAFHRQAVNLSALDPLQEEHDVHHA</sequence>
<feature type="domain" description="Fatty acid desaturase" evidence="13">
    <location>
        <begin position="97"/>
        <end position="316"/>
    </location>
</feature>
<feature type="transmembrane region" description="Helical" evidence="12">
    <location>
        <begin position="12"/>
        <end position="33"/>
    </location>
</feature>
<evidence type="ECO:0000256" key="4">
    <source>
        <dbReference type="ARBA" id="ARBA00022519"/>
    </source>
</evidence>
<dbReference type="PANTHER" id="PTHR38674:SF1">
    <property type="entry name" value="ALKANE 1-MONOOXYGENASE 1"/>
    <property type="match status" value="1"/>
</dbReference>
<keyword evidence="15" id="KW-1185">Reference proteome</keyword>
<dbReference type="PANTHER" id="PTHR38674">
    <property type="entry name" value="ALKANE 1-MONOOXYGENASE 1"/>
    <property type="match status" value="1"/>
</dbReference>
<evidence type="ECO:0000313" key="14">
    <source>
        <dbReference type="EMBL" id="MEN2787953.1"/>
    </source>
</evidence>
<comment type="subcellular location">
    <subcellularLocation>
        <location evidence="1">Cell inner membrane</location>
        <topology evidence="1">Multi-pass membrane protein</topology>
    </subcellularLocation>
</comment>
<organism evidence="14 15">
    <name type="scientific">Sphingomonas qilianensis</name>
    <dbReference type="NCBI Taxonomy" id="1736690"/>
    <lineage>
        <taxon>Bacteria</taxon>
        <taxon>Pseudomonadati</taxon>
        <taxon>Pseudomonadota</taxon>
        <taxon>Alphaproteobacteria</taxon>
        <taxon>Sphingomonadales</taxon>
        <taxon>Sphingomonadaceae</taxon>
        <taxon>Sphingomonas</taxon>
    </lineage>
</organism>
<feature type="transmembrane region" description="Helical" evidence="12">
    <location>
        <begin position="94"/>
        <end position="112"/>
    </location>
</feature>
<feature type="transmembrane region" description="Helical" evidence="12">
    <location>
        <begin position="203"/>
        <end position="230"/>
    </location>
</feature>
<keyword evidence="10" id="KW-0503">Monooxygenase</keyword>
<keyword evidence="9" id="KW-0408">Iron</keyword>
<keyword evidence="5 12" id="KW-0812">Transmembrane</keyword>
<dbReference type="CDD" id="cd03512">
    <property type="entry name" value="Alkane-hydroxylase"/>
    <property type="match status" value="1"/>
</dbReference>
<accession>A0ABU9XWS8</accession>
<dbReference type="Proteomes" id="UP001404104">
    <property type="component" value="Unassembled WGS sequence"/>
</dbReference>
<keyword evidence="11 12" id="KW-0472">Membrane</keyword>
<dbReference type="InterPro" id="IPR005804">
    <property type="entry name" value="FA_desaturase_dom"/>
</dbReference>
<evidence type="ECO:0000313" key="15">
    <source>
        <dbReference type="Proteomes" id="UP001404104"/>
    </source>
</evidence>